<evidence type="ECO:0000313" key="8">
    <source>
        <dbReference type="Proteomes" id="UP000007819"/>
    </source>
</evidence>
<feature type="compositionally biased region" description="Basic residues" evidence="5">
    <location>
        <begin position="30"/>
        <end position="40"/>
    </location>
</feature>
<dbReference type="SUPFAM" id="SSF47473">
    <property type="entry name" value="EF-hand"/>
    <property type="match status" value="1"/>
</dbReference>
<reference evidence="8" key="1">
    <citation type="submission" date="2010-06" db="EMBL/GenBank/DDBJ databases">
        <authorList>
            <person name="Jiang H."/>
            <person name="Abraham K."/>
            <person name="Ali S."/>
            <person name="Alsbrooks S.L."/>
            <person name="Anim B.N."/>
            <person name="Anosike U.S."/>
            <person name="Attaway T."/>
            <person name="Bandaranaike D.P."/>
            <person name="Battles P.K."/>
            <person name="Bell S.N."/>
            <person name="Bell A.V."/>
            <person name="Beltran B."/>
            <person name="Bickham C."/>
            <person name="Bustamante Y."/>
            <person name="Caleb T."/>
            <person name="Canada A."/>
            <person name="Cardenas V."/>
            <person name="Carter K."/>
            <person name="Chacko J."/>
            <person name="Chandrabose M.N."/>
            <person name="Chavez D."/>
            <person name="Chavez A."/>
            <person name="Chen L."/>
            <person name="Chu H.-S."/>
            <person name="Claassen K.J."/>
            <person name="Cockrell R."/>
            <person name="Collins M."/>
            <person name="Cooper J.A."/>
            <person name="Cree A."/>
            <person name="Curry S.M."/>
            <person name="Da Y."/>
            <person name="Dao M.D."/>
            <person name="Das B."/>
            <person name="Davila M.-L."/>
            <person name="Davy-Carroll L."/>
            <person name="Denson S."/>
            <person name="Dinh H."/>
            <person name="Ebong V.E."/>
            <person name="Edwards J.R."/>
            <person name="Egan A."/>
            <person name="El-Daye J."/>
            <person name="Escobedo L."/>
            <person name="Fernandez S."/>
            <person name="Fernando P.R."/>
            <person name="Flagg N."/>
            <person name="Forbes L.D."/>
            <person name="Fowler R.G."/>
            <person name="Fu Q."/>
            <person name="Gabisi R.A."/>
            <person name="Ganer J."/>
            <person name="Garbino Pronczuk A."/>
            <person name="Garcia R.M."/>
            <person name="Garner T."/>
            <person name="Garrett T.E."/>
            <person name="Gonzalez D.A."/>
            <person name="Hamid H."/>
            <person name="Hawkins E.S."/>
            <person name="Hirani K."/>
            <person name="Hogues M.E."/>
            <person name="Hollins B."/>
            <person name="Hsiao C.-H."/>
            <person name="Jabil R."/>
            <person name="James M.L."/>
            <person name="Jhangiani S.N."/>
            <person name="Johnson B."/>
            <person name="Johnson Q."/>
            <person name="Joshi V."/>
            <person name="Kalu J.B."/>
            <person name="Kam C."/>
            <person name="Kashfia A."/>
            <person name="Keebler J."/>
            <person name="Kisamo H."/>
            <person name="Kovar C.L."/>
            <person name="Lago L.A."/>
            <person name="Lai C.-Y."/>
            <person name="Laidlaw J."/>
            <person name="Lara F."/>
            <person name="Le T.-K."/>
            <person name="Lee S.L."/>
            <person name="Legall F.H."/>
            <person name="Lemon S.J."/>
            <person name="Lewis L.R."/>
            <person name="Li B."/>
            <person name="Liu Y."/>
            <person name="Liu Y.-S."/>
            <person name="Lopez J."/>
            <person name="Lozado R.J."/>
            <person name="Lu J."/>
            <person name="Madu R.C."/>
            <person name="Maheshwari M."/>
            <person name="Maheshwari R."/>
            <person name="Malloy K."/>
            <person name="Martinez E."/>
            <person name="Mathew T."/>
            <person name="Mercado I.C."/>
            <person name="Mercado C."/>
            <person name="Meyer B."/>
            <person name="Montgomery K."/>
            <person name="Morgan M.B."/>
            <person name="Munidasa M."/>
            <person name="Nazareth L.V."/>
            <person name="Nelson J."/>
            <person name="Ng B.M."/>
            <person name="Nguyen N.B."/>
            <person name="Nguyen P.Q."/>
            <person name="Nguyen T."/>
            <person name="Obregon M."/>
            <person name="Okwuonu G.O."/>
            <person name="Onwere C.G."/>
            <person name="Orozco G."/>
            <person name="Parra A."/>
            <person name="Patel S."/>
            <person name="Patil S."/>
            <person name="Perez A."/>
            <person name="Perez Y."/>
            <person name="Pham C."/>
            <person name="Primus E.L."/>
            <person name="Pu L.-L."/>
            <person name="Puazo M."/>
            <person name="Qin X."/>
            <person name="Quiroz J.B."/>
            <person name="Reese J."/>
            <person name="Richards S."/>
            <person name="Rives C.M."/>
            <person name="Robberts R."/>
            <person name="Ruiz S.J."/>
            <person name="Ruiz M.J."/>
            <person name="Santibanez J."/>
            <person name="Schneider B.W."/>
            <person name="Sisson I."/>
            <person name="Smith M."/>
            <person name="Sodergren E."/>
            <person name="Song X.-Z."/>
            <person name="Song B.B."/>
            <person name="Summersgill H."/>
            <person name="Thelus R."/>
            <person name="Thornton R.D."/>
            <person name="Trejos Z.Y."/>
            <person name="Usmani K."/>
            <person name="Vattathil S."/>
            <person name="Villasana D."/>
            <person name="Walker D.L."/>
            <person name="Wang S."/>
            <person name="Wang K."/>
            <person name="White C.S."/>
            <person name="Williams A.C."/>
            <person name="Williamson J."/>
            <person name="Wilson K."/>
            <person name="Woghiren I.O."/>
            <person name="Woodworth J.R."/>
            <person name="Worley K.C."/>
            <person name="Wright R.A."/>
            <person name="Wu W."/>
            <person name="Young L."/>
            <person name="Zhang L."/>
            <person name="Zhang J."/>
            <person name="Zhu Y."/>
            <person name="Muzny D.M."/>
            <person name="Weinstock G."/>
            <person name="Gibbs R.A."/>
        </authorList>
    </citation>
    <scope>NUCLEOTIDE SEQUENCE [LARGE SCALE GENOMIC DNA]</scope>
    <source>
        <strain evidence="8">LSR1</strain>
    </source>
</reference>
<dbReference type="PROSITE" id="PS50222">
    <property type="entry name" value="EF_HAND_2"/>
    <property type="match status" value="2"/>
</dbReference>
<evidence type="ECO:0000256" key="3">
    <source>
        <dbReference type="ARBA" id="ARBA00022737"/>
    </source>
</evidence>
<dbReference type="CDD" id="cd00051">
    <property type="entry name" value="EFh"/>
    <property type="match status" value="2"/>
</dbReference>
<dbReference type="RefSeq" id="XP_029342742.1">
    <property type="nucleotide sequence ID" value="XM_029486882.1"/>
</dbReference>
<evidence type="ECO:0000256" key="5">
    <source>
        <dbReference type="SAM" id="MobiDB-lite"/>
    </source>
</evidence>
<comment type="similarity">
    <text evidence="1">Belongs to the recoverin family.</text>
</comment>
<dbReference type="RefSeq" id="XP_029342741.1">
    <property type="nucleotide sequence ID" value="XM_029486881.1"/>
</dbReference>
<dbReference type="GO" id="GO:0005509">
    <property type="term" value="F:calcium ion binding"/>
    <property type="evidence" value="ECO:0007669"/>
    <property type="project" value="InterPro"/>
</dbReference>
<dbReference type="FunFam" id="1.10.238.10:FF:000009">
    <property type="entry name" value="Visinin-like protein 1"/>
    <property type="match status" value="1"/>
</dbReference>
<evidence type="ECO:0000259" key="6">
    <source>
        <dbReference type="PROSITE" id="PS50222"/>
    </source>
</evidence>
<name>A0A8R2NNN8_ACYPI</name>
<dbReference type="InterPro" id="IPR018247">
    <property type="entry name" value="EF_Hand_1_Ca_BS"/>
</dbReference>
<dbReference type="PRINTS" id="PR00450">
    <property type="entry name" value="RECOVERIN"/>
</dbReference>
<dbReference type="Gene3D" id="1.10.238.10">
    <property type="entry name" value="EF-hand"/>
    <property type="match status" value="1"/>
</dbReference>
<dbReference type="PANTHER" id="PTHR23055:SF167">
    <property type="entry name" value="EF-HAND DOMAIN-CONTAINING PROTEIN"/>
    <property type="match status" value="1"/>
</dbReference>
<keyword evidence="2" id="KW-0479">Metal-binding</keyword>
<sequence length="328" mass="38178">MRLARPQPLRAAAAMVNSGAGRTALAGTGHYHHHHHHHHLQSQPTANLLHHHHYLHHYHHNSVYYRGRAHPQRRHNTHHHLADKTSYYHHNHHHHRGQSSSSPPPPSSPSTSTRPLYRRVYNFIRQAWTGVKFSLDSEFDDLETPPRYRPESVQYFCRTTGFTESEIKKIYRNFKTECPTGLIKEDAFRGIYSQFFPQGANISQYAHYVFQSLDHERNGILNFEDMVQGLWTLSRGSVDDKLRWAFTLYDLDGDGQICRDEMTRVVTAIYELMGKFAEPWLKDGTTVAAHVDFVFQKMDLNRDGVVSFDEFMETCKNDENITRAMISM</sequence>
<evidence type="ECO:0000256" key="2">
    <source>
        <dbReference type="ARBA" id="ARBA00022723"/>
    </source>
</evidence>
<dbReference type="Proteomes" id="UP000007819">
    <property type="component" value="Chromosome A1"/>
</dbReference>
<evidence type="ECO:0000256" key="1">
    <source>
        <dbReference type="ARBA" id="ARBA00006049"/>
    </source>
</evidence>
<dbReference type="EnsemblMetazoa" id="XM_029486882.1">
    <property type="protein sequence ID" value="XP_029342742.1"/>
    <property type="gene ID" value="LOC100163050"/>
</dbReference>
<dbReference type="Pfam" id="PF13499">
    <property type="entry name" value="EF-hand_7"/>
    <property type="match status" value="1"/>
</dbReference>
<dbReference type="SMART" id="SM00054">
    <property type="entry name" value="EFh"/>
    <property type="match status" value="2"/>
</dbReference>
<keyword evidence="8" id="KW-1185">Reference proteome</keyword>
<evidence type="ECO:0000256" key="4">
    <source>
        <dbReference type="ARBA" id="ARBA00022837"/>
    </source>
</evidence>
<feature type="domain" description="EF-hand" evidence="6">
    <location>
        <begin position="237"/>
        <end position="272"/>
    </location>
</feature>
<feature type="domain" description="EF-hand" evidence="6">
    <location>
        <begin position="286"/>
        <end position="321"/>
    </location>
</feature>
<dbReference type="InterPro" id="IPR028846">
    <property type="entry name" value="Recoverin"/>
</dbReference>
<protein>
    <recommendedName>
        <fullName evidence="6">EF-hand domain-containing protein</fullName>
    </recommendedName>
</protein>
<feature type="region of interest" description="Disordered" evidence="5">
    <location>
        <begin position="89"/>
        <end position="114"/>
    </location>
</feature>
<dbReference type="OrthoDB" id="191686at2759"/>
<accession>A0A8R2NNN8</accession>
<dbReference type="AlphaFoldDB" id="A0A8R2NNN8"/>
<dbReference type="EnsemblMetazoa" id="XM_029486881.1">
    <property type="protein sequence ID" value="XP_029342741.1"/>
    <property type="gene ID" value="LOC100163050"/>
</dbReference>
<feature type="region of interest" description="Disordered" evidence="5">
    <location>
        <begin position="24"/>
        <end position="45"/>
    </location>
</feature>
<reference evidence="7" key="2">
    <citation type="submission" date="2022-06" db="UniProtKB">
        <authorList>
            <consortium name="EnsemblMetazoa"/>
        </authorList>
    </citation>
    <scope>IDENTIFICATION</scope>
</reference>
<organism evidence="7 8">
    <name type="scientific">Acyrthosiphon pisum</name>
    <name type="common">Pea aphid</name>
    <dbReference type="NCBI Taxonomy" id="7029"/>
    <lineage>
        <taxon>Eukaryota</taxon>
        <taxon>Metazoa</taxon>
        <taxon>Ecdysozoa</taxon>
        <taxon>Arthropoda</taxon>
        <taxon>Hexapoda</taxon>
        <taxon>Insecta</taxon>
        <taxon>Pterygota</taxon>
        <taxon>Neoptera</taxon>
        <taxon>Paraneoptera</taxon>
        <taxon>Hemiptera</taxon>
        <taxon>Sternorrhyncha</taxon>
        <taxon>Aphidomorpha</taxon>
        <taxon>Aphidoidea</taxon>
        <taxon>Aphididae</taxon>
        <taxon>Macrosiphini</taxon>
        <taxon>Acyrthosiphon</taxon>
    </lineage>
</organism>
<keyword evidence="3" id="KW-0677">Repeat</keyword>
<dbReference type="PROSITE" id="PS00018">
    <property type="entry name" value="EF_HAND_1"/>
    <property type="match status" value="2"/>
</dbReference>
<dbReference type="PANTHER" id="PTHR23055">
    <property type="entry name" value="CALCIUM BINDING PROTEINS"/>
    <property type="match status" value="1"/>
</dbReference>
<dbReference type="GeneID" id="100163050"/>
<dbReference type="InterPro" id="IPR002048">
    <property type="entry name" value="EF_hand_dom"/>
</dbReference>
<proteinExistence type="inferred from homology"/>
<keyword evidence="4" id="KW-0106">Calcium</keyword>
<dbReference type="InterPro" id="IPR011992">
    <property type="entry name" value="EF-hand-dom_pair"/>
</dbReference>
<evidence type="ECO:0000313" key="7">
    <source>
        <dbReference type="EnsemblMetazoa" id="XP_029342742.1"/>
    </source>
</evidence>